<comment type="caution">
    <text evidence="1">The sequence shown here is derived from an EMBL/GenBank/DDBJ whole genome shotgun (WGS) entry which is preliminary data.</text>
</comment>
<dbReference type="InterPro" id="IPR035992">
    <property type="entry name" value="Ricin_B-like_lectins"/>
</dbReference>
<evidence type="ECO:0000313" key="2">
    <source>
        <dbReference type="Proteomes" id="UP000279236"/>
    </source>
</evidence>
<accession>A0A427XCS6</accession>
<evidence type="ECO:0008006" key="3">
    <source>
        <dbReference type="Google" id="ProtNLM"/>
    </source>
</evidence>
<reference evidence="1 2" key="1">
    <citation type="submission" date="2018-11" db="EMBL/GenBank/DDBJ databases">
        <title>Genome sequence of Apiotrichum porosum DSM 27194.</title>
        <authorList>
            <person name="Aliyu H."/>
            <person name="Gorte O."/>
            <person name="Ochsenreither K."/>
        </authorList>
    </citation>
    <scope>NUCLEOTIDE SEQUENCE [LARGE SCALE GENOMIC DNA]</scope>
    <source>
        <strain evidence="1 2">DSM 27194</strain>
    </source>
</reference>
<dbReference type="SUPFAM" id="SSF50370">
    <property type="entry name" value="Ricin B-like lectins"/>
    <property type="match status" value="1"/>
</dbReference>
<dbReference type="CDD" id="cd00161">
    <property type="entry name" value="beta-trefoil_Ricin-like"/>
    <property type="match status" value="1"/>
</dbReference>
<dbReference type="Gene3D" id="2.80.10.50">
    <property type="match status" value="1"/>
</dbReference>
<dbReference type="AlphaFoldDB" id="A0A427XCS6"/>
<evidence type="ECO:0000313" key="1">
    <source>
        <dbReference type="EMBL" id="RSH76710.1"/>
    </source>
</evidence>
<proteinExistence type="predicted"/>
<sequence>MASQFQEPRHTIQQQDHIMQLSTLALLFATVGFATAAPAPRDYCPRSQDVKTGAYIDTGCGTTLHPHGKWDLCVRTKWDIAAGNDFFLGECVAGYSGGKWRTLPLEQGSESDGDWAKVHSCRGLPSQTWIVTDNMSINLADTNKCLEVSHFPGARLRVAECNGSDDQIFDILGGEGVPAFTPSG</sequence>
<gene>
    <name evidence="1" type="ORF">EHS24_005286</name>
</gene>
<keyword evidence="2" id="KW-1185">Reference proteome</keyword>
<organism evidence="1 2">
    <name type="scientific">Apiotrichum porosum</name>
    <dbReference type="NCBI Taxonomy" id="105984"/>
    <lineage>
        <taxon>Eukaryota</taxon>
        <taxon>Fungi</taxon>
        <taxon>Dikarya</taxon>
        <taxon>Basidiomycota</taxon>
        <taxon>Agaricomycotina</taxon>
        <taxon>Tremellomycetes</taxon>
        <taxon>Trichosporonales</taxon>
        <taxon>Trichosporonaceae</taxon>
        <taxon>Apiotrichum</taxon>
    </lineage>
</organism>
<dbReference type="RefSeq" id="XP_028471857.1">
    <property type="nucleotide sequence ID" value="XM_028620815.1"/>
</dbReference>
<name>A0A427XCS6_9TREE</name>
<dbReference type="GeneID" id="39589829"/>
<dbReference type="Proteomes" id="UP000279236">
    <property type="component" value="Unassembled WGS sequence"/>
</dbReference>
<dbReference type="EMBL" id="RSCE01000021">
    <property type="protein sequence ID" value="RSH76710.1"/>
    <property type="molecule type" value="Genomic_DNA"/>
</dbReference>
<protein>
    <recommendedName>
        <fullName evidence="3">Ricin B lectin domain-containing protein</fullName>
    </recommendedName>
</protein>